<dbReference type="SUPFAM" id="SSF51011">
    <property type="entry name" value="Glycosyl hydrolase domain"/>
    <property type="match status" value="1"/>
</dbReference>
<organism evidence="5 6">
    <name type="scientific">Scardovia inopinata F0304</name>
    <dbReference type="NCBI Taxonomy" id="641146"/>
    <lineage>
        <taxon>Bacteria</taxon>
        <taxon>Bacillati</taxon>
        <taxon>Actinomycetota</taxon>
        <taxon>Actinomycetes</taxon>
        <taxon>Bifidobacteriales</taxon>
        <taxon>Bifidobacteriaceae</taxon>
        <taxon>Scardovia</taxon>
    </lineage>
</organism>
<name>W5IGP0_SCAIO</name>
<evidence type="ECO:0000256" key="2">
    <source>
        <dbReference type="RuleBase" id="RU361185"/>
    </source>
</evidence>
<dbReference type="PANTHER" id="PTHR22762:SF89">
    <property type="entry name" value="ALPHA-XYLOSIDASE"/>
    <property type="match status" value="1"/>
</dbReference>
<dbReference type="InterPro" id="IPR017853">
    <property type="entry name" value="GH"/>
</dbReference>
<dbReference type="Pfam" id="PF01055">
    <property type="entry name" value="Glyco_hydro_31_2nd"/>
    <property type="match status" value="1"/>
</dbReference>
<dbReference type="eggNOG" id="COG1501">
    <property type="taxonomic scope" value="Bacteria"/>
</dbReference>
<comment type="similarity">
    <text evidence="1 2">Belongs to the glycosyl hydrolase 31 family.</text>
</comment>
<sequence length="870" mass="98639">MSKTSTEYVPFDSLPSRPLMNPQSVIEGSGWRIGLLTDSLVRFEWSQTGKFEDKPTQIILNRNFDPVPFTHTVQDGIHTIETEKLRISFDGKKYSRQGLSVFVKGVNTQFNTWRYGDTARGNLGGTARTLDNANGDLPLENGLLSADGWAIIDDSQSLELVRSDQDRLQAEKDRKPLDRNPADFNPFGTWLQPRSDCQSQDFYFFGYGHRFRQAVQDFYRLTGPVPLIPRWALGNWWSRFYRYSQEEYLQLMDRFSREGIPLSVSVIDMDWHLTDIDKKYGSGWTGYTWNRELFPDHKQFLKELHRRSLRVAVNDHPRDGIRAFEDGYRQTAEKVGIDPASGKTVEFDATSPRFMGAYFDLHHDLEHDGIDFWWLDWQQGGVTRMRGLDPLWMLNHMHFLDSSRKGKWPLTFSRYAGPGSHRYPVGFSGDTVISWKSLQFQPYFTATASNIGYGWWSHDIGGHMLGTRDEELEARWYQLGAFSPINRLHSSASRFMGKEPWNFHAPARQAMVQALRLRHRLVPYLYTMNYRSAYGGLPLVEPMYWADPDKEDSYSVRDEYYFGSQLVVSPVVNPTDPESRRAKANLWLPQGDWFDAFTGRRYSVRSEWGRSFEAWRSLEQIPVFAPAGAIIPLANLPESASNNGSDANLNTLGNPQSLSLLVFPGRSGEFAMMEDSGLLGSEGKAEGLAKTVMTWSDRADSSRAVFTIHRPEGQLSSLPEQRQWTLIVRGVAPSNPEIWKDITLSCKQPGKAAANLSSSQIGISYDDDNLSLSLVLPPLPRDGEITLAVPRTAEKIADNPYQSDCFTILYDAQIPFLTKDKAMDAIDRDGAGAIPALRTLTSSRADPSSILYSSLPQTVLAALEEVLLRS</sequence>
<evidence type="ECO:0008006" key="7">
    <source>
        <dbReference type="Google" id="ProtNLM"/>
    </source>
</evidence>
<dbReference type="InterPro" id="IPR013780">
    <property type="entry name" value="Glyco_hydro_b"/>
</dbReference>
<keyword evidence="2" id="KW-0326">Glycosidase</keyword>
<proteinExistence type="inferred from homology"/>
<dbReference type="GO" id="GO:0006491">
    <property type="term" value="P:N-glycan processing"/>
    <property type="evidence" value="ECO:0007669"/>
    <property type="project" value="TreeGrafter"/>
</dbReference>
<evidence type="ECO:0000259" key="4">
    <source>
        <dbReference type="Pfam" id="PF21365"/>
    </source>
</evidence>
<evidence type="ECO:0000313" key="6">
    <source>
        <dbReference type="Proteomes" id="UP000005777"/>
    </source>
</evidence>
<dbReference type="Pfam" id="PF21365">
    <property type="entry name" value="Glyco_hydro_31_3rd"/>
    <property type="match status" value="1"/>
</dbReference>
<feature type="domain" description="Glycoside hydrolase family 31 TIM barrel" evidence="3">
    <location>
        <begin position="226"/>
        <end position="528"/>
    </location>
</feature>
<accession>W5IGP0</accession>
<evidence type="ECO:0000259" key="3">
    <source>
        <dbReference type="Pfam" id="PF01055"/>
    </source>
</evidence>
<evidence type="ECO:0000256" key="1">
    <source>
        <dbReference type="ARBA" id="ARBA00007806"/>
    </source>
</evidence>
<dbReference type="InterPro" id="IPR048395">
    <property type="entry name" value="Glyco_hydro_31_C"/>
</dbReference>
<dbReference type="Gene3D" id="3.20.20.80">
    <property type="entry name" value="Glycosidases"/>
    <property type="match status" value="1"/>
</dbReference>
<reference evidence="5 6" key="1">
    <citation type="submission" date="2012-01" db="EMBL/GenBank/DDBJ databases">
        <title>The Genome Sequence of Scardovia inopinata F0304.</title>
        <authorList>
            <consortium name="The Broad Institute Genome Sequencing Platform"/>
            <person name="Earl A."/>
            <person name="Ward D."/>
            <person name="Feldgarden M."/>
            <person name="Gevers D."/>
            <person name="Izard J."/>
            <person name="Baranova O.V."/>
            <person name="Blanton J.M."/>
            <person name="Tanner A.C."/>
            <person name="Dewhirst F.E."/>
            <person name="Young S.K."/>
            <person name="Zeng Q."/>
            <person name="Gargeya S."/>
            <person name="Fitzgerald M."/>
            <person name="Haas B."/>
            <person name="Abouelleil A."/>
            <person name="Alvarado L."/>
            <person name="Arachchi H.M."/>
            <person name="Berlin A."/>
            <person name="Chapman S.B."/>
            <person name="Gearin G."/>
            <person name="Goldberg J."/>
            <person name="Griggs A."/>
            <person name="Gujja S."/>
            <person name="Hansen M."/>
            <person name="Heiman D."/>
            <person name="Howarth C."/>
            <person name="Larimer J."/>
            <person name="Lui A."/>
            <person name="MacDonald P.J."/>
            <person name="McCowen C."/>
            <person name="Montmayeur A."/>
            <person name="Murphy C."/>
            <person name="Neiman D."/>
            <person name="Pearson M."/>
            <person name="Priest M."/>
            <person name="Roberts A."/>
            <person name="Saif S."/>
            <person name="Shea T."/>
            <person name="Sisk P."/>
            <person name="Stolte C."/>
            <person name="Sykes S."/>
            <person name="Wortman J."/>
            <person name="Nusbaum C."/>
            <person name="Birren B."/>
        </authorList>
    </citation>
    <scope>NUCLEOTIDE SEQUENCE [LARGE SCALE GENOMIC DNA]</scope>
    <source>
        <strain evidence="5 6">F0304</strain>
    </source>
</reference>
<comment type="caution">
    <text evidence="5">The sequence shown here is derived from an EMBL/GenBank/DDBJ whole genome shotgun (WGS) entry which is preliminary data.</text>
</comment>
<dbReference type="CDD" id="cd06595">
    <property type="entry name" value="GH31_u1"/>
    <property type="match status" value="1"/>
</dbReference>
<dbReference type="Gene3D" id="2.60.40.1180">
    <property type="entry name" value="Golgi alpha-mannosidase II"/>
    <property type="match status" value="2"/>
</dbReference>
<keyword evidence="6" id="KW-1185">Reference proteome</keyword>
<gene>
    <name evidence="5" type="ORF">HMPREF9020_01212</name>
</gene>
<keyword evidence="2" id="KW-0378">Hydrolase</keyword>
<dbReference type="SUPFAM" id="SSF51445">
    <property type="entry name" value="(Trans)glycosidases"/>
    <property type="match status" value="1"/>
</dbReference>
<evidence type="ECO:0000313" key="5">
    <source>
        <dbReference type="EMBL" id="EFG26133.2"/>
    </source>
</evidence>
<dbReference type="RefSeq" id="WP_040591291.1">
    <property type="nucleotide sequence ID" value="NZ_GG770226.1"/>
</dbReference>
<dbReference type="InterPro" id="IPR000322">
    <property type="entry name" value="Glyco_hydro_31_TIM"/>
</dbReference>
<dbReference type="Proteomes" id="UP000005777">
    <property type="component" value="Unassembled WGS sequence"/>
</dbReference>
<dbReference type="PANTHER" id="PTHR22762">
    <property type="entry name" value="ALPHA-GLUCOSIDASE"/>
    <property type="match status" value="1"/>
</dbReference>
<dbReference type="GO" id="GO:0090599">
    <property type="term" value="F:alpha-glucosidase activity"/>
    <property type="evidence" value="ECO:0007669"/>
    <property type="project" value="TreeGrafter"/>
</dbReference>
<dbReference type="EMBL" id="ADCX01000012">
    <property type="protein sequence ID" value="EFG26133.2"/>
    <property type="molecule type" value="Genomic_DNA"/>
</dbReference>
<dbReference type="HOGENOM" id="CLU_005043_1_0_11"/>
<feature type="domain" description="Glycosyl hydrolase family 31 C-terminal" evidence="4">
    <location>
        <begin position="536"/>
        <end position="631"/>
    </location>
</feature>
<dbReference type="AlphaFoldDB" id="W5IGP0"/>
<dbReference type="GO" id="GO:0005975">
    <property type="term" value="P:carbohydrate metabolic process"/>
    <property type="evidence" value="ECO:0007669"/>
    <property type="project" value="InterPro"/>
</dbReference>
<protein>
    <recommendedName>
        <fullName evidence="7">DUF5110 domain-containing protein</fullName>
    </recommendedName>
</protein>